<dbReference type="AlphaFoldDB" id="A0A0W1AW71"/>
<dbReference type="InterPro" id="IPR046720">
    <property type="entry name" value="DUF6612"/>
</dbReference>
<proteinExistence type="predicted"/>
<reference evidence="1 2" key="1">
    <citation type="journal article" date="2015" name="Int. Biodeterior. Biodegradation">
        <title>Physiological and genetic screening methods for the isolation of methyl tert-butyl ether-degrading bacteria for bioremediation purposes.</title>
        <authorList>
            <person name="Guisado I.M."/>
            <person name="Purswani J."/>
            <person name="Gonzalez Lopez J."/>
            <person name="Pozo C."/>
        </authorList>
    </citation>
    <scope>NUCLEOTIDE SEQUENCE [LARGE SCALE GENOMIC DNA]</scope>
    <source>
        <strain evidence="1 2">SH7</strain>
    </source>
</reference>
<protein>
    <submittedName>
        <fullName evidence="1">Uncharacterized protein</fullName>
    </submittedName>
</protein>
<dbReference type="EMBL" id="LCZJ02000026">
    <property type="protein sequence ID" value="KTD85507.1"/>
    <property type="molecule type" value="Genomic_DNA"/>
</dbReference>
<dbReference type="OrthoDB" id="2590848at2"/>
<keyword evidence="2" id="KW-1185">Reference proteome</keyword>
<evidence type="ECO:0000313" key="2">
    <source>
        <dbReference type="Proteomes" id="UP000054709"/>
    </source>
</evidence>
<sequence length="282" mass="31046">MKSFVKTIGTGLAVGALLLSGTIGWMSNPEVVSAATTTAVTADQMISKVTAASKALKNFHLDVTKKQDIQSGGVRISNTNTLKLDINRLPNFAAAGTVDSSLLETSYSLYANDKEFYYLVDGSELIDESEDESYDDDGEPIDPDAQYWIGLEKMEWDSFYSKGQYDPVSMLDSVKSYKKSMKVSTAGAQTVLQFTVTDPTAAKGIIALYDQENLWDGEIVQPKSVTWKLFVNTKTWQTEKLTVDLSYVLISDGEKDTYNTKIEAKYSKNNKGTAIVKPAELQ</sequence>
<comment type="caution">
    <text evidence="1">The sequence shown here is derived from an EMBL/GenBank/DDBJ whole genome shotgun (WGS) entry which is preliminary data.</text>
</comment>
<organism evidence="1 2">
    <name type="scientific">Paenibacillus etheri</name>
    <dbReference type="NCBI Taxonomy" id="1306852"/>
    <lineage>
        <taxon>Bacteria</taxon>
        <taxon>Bacillati</taxon>
        <taxon>Bacillota</taxon>
        <taxon>Bacilli</taxon>
        <taxon>Bacillales</taxon>
        <taxon>Paenibacillaceae</taxon>
        <taxon>Paenibacillus</taxon>
    </lineage>
</organism>
<dbReference type="Proteomes" id="UP000054709">
    <property type="component" value="Unassembled WGS sequence"/>
</dbReference>
<evidence type="ECO:0000313" key="1">
    <source>
        <dbReference type="EMBL" id="KTD85507.1"/>
    </source>
</evidence>
<gene>
    <name evidence="1" type="ORF">UQ64_18545</name>
</gene>
<dbReference type="Pfam" id="PF20316">
    <property type="entry name" value="DUF6612"/>
    <property type="match status" value="1"/>
</dbReference>
<accession>A0A0W1AW71</accession>
<dbReference type="RefSeq" id="WP_060624360.1">
    <property type="nucleotide sequence ID" value="NZ_LCZJ02000026.1"/>
</dbReference>
<name>A0A0W1AW71_9BACL</name>